<dbReference type="SUPFAM" id="SSF52821">
    <property type="entry name" value="Rhodanese/Cell cycle control phosphatase"/>
    <property type="match status" value="1"/>
</dbReference>
<dbReference type="CDD" id="cd00158">
    <property type="entry name" value="RHOD"/>
    <property type="match status" value="1"/>
</dbReference>
<feature type="domain" description="Rhodanese" evidence="2">
    <location>
        <begin position="45"/>
        <end position="130"/>
    </location>
</feature>
<dbReference type="PANTHER" id="PTHR43031:SF1">
    <property type="entry name" value="PYRIDINE NUCLEOTIDE-DISULPHIDE OXIDOREDUCTASE"/>
    <property type="match status" value="1"/>
</dbReference>
<dbReference type="Pfam" id="PF00581">
    <property type="entry name" value="Rhodanese"/>
    <property type="match status" value="1"/>
</dbReference>
<evidence type="ECO:0000313" key="4">
    <source>
        <dbReference type="Proteomes" id="UP000481043"/>
    </source>
</evidence>
<keyword evidence="1" id="KW-0472">Membrane</keyword>
<feature type="transmembrane region" description="Helical" evidence="1">
    <location>
        <begin position="6"/>
        <end position="25"/>
    </location>
</feature>
<evidence type="ECO:0000313" key="3">
    <source>
        <dbReference type="EMBL" id="NEY73833.1"/>
    </source>
</evidence>
<dbReference type="AlphaFoldDB" id="A0A6M0QBV4"/>
<dbReference type="PROSITE" id="PS50206">
    <property type="entry name" value="RHODANESE_3"/>
    <property type="match status" value="1"/>
</dbReference>
<protein>
    <submittedName>
        <fullName evidence="3">Rhodanese-like domain-containing protein</fullName>
    </submittedName>
</protein>
<evidence type="ECO:0000259" key="2">
    <source>
        <dbReference type="PROSITE" id="PS50206"/>
    </source>
</evidence>
<dbReference type="Proteomes" id="UP000481043">
    <property type="component" value="Unassembled WGS sequence"/>
</dbReference>
<dbReference type="RefSeq" id="WP_163181688.1">
    <property type="nucleotide sequence ID" value="NZ_JAAIWM010000009.1"/>
</dbReference>
<dbReference type="InterPro" id="IPR001763">
    <property type="entry name" value="Rhodanese-like_dom"/>
</dbReference>
<dbReference type="Gene3D" id="3.40.250.10">
    <property type="entry name" value="Rhodanese-like domain"/>
    <property type="match status" value="1"/>
</dbReference>
<keyword evidence="1" id="KW-1133">Transmembrane helix</keyword>
<keyword evidence="4" id="KW-1185">Reference proteome</keyword>
<dbReference type="SMART" id="SM00450">
    <property type="entry name" value="RHOD"/>
    <property type="match status" value="1"/>
</dbReference>
<name>A0A6M0QBV4_9BACI</name>
<dbReference type="EMBL" id="JAAIWM010000009">
    <property type="protein sequence ID" value="NEY73833.1"/>
    <property type="molecule type" value="Genomic_DNA"/>
</dbReference>
<accession>A0A6M0QBV4</accession>
<dbReference type="InterPro" id="IPR036873">
    <property type="entry name" value="Rhodanese-like_dom_sf"/>
</dbReference>
<organism evidence="3 4">
    <name type="scientific">Bacillus mesophilus</name>
    <dbReference type="NCBI Taxonomy" id="1808955"/>
    <lineage>
        <taxon>Bacteria</taxon>
        <taxon>Bacillati</taxon>
        <taxon>Bacillota</taxon>
        <taxon>Bacilli</taxon>
        <taxon>Bacillales</taxon>
        <taxon>Bacillaceae</taxon>
        <taxon>Bacillus</taxon>
    </lineage>
</organism>
<proteinExistence type="predicted"/>
<sequence length="132" mass="15096">MNVKKLVFYVPIFLLILYLGFDFLAKQSIDTISISELEDRLQEDQSDSVIFIDVRENHEYESSHIEGMKNYPLSTLKSQYSDIPINSEVIIICRSGKRSLQAAKLLKDKGYTNIKSVDGGILQWTGELVSYK</sequence>
<reference evidence="3 4" key="1">
    <citation type="submission" date="2020-02" db="EMBL/GenBank/DDBJ databases">
        <title>Bacillus aquiflavi sp. nov., isolated from yellow water of strong flavor Chinese baijiu in Yibin region of China.</title>
        <authorList>
            <person name="Xie J."/>
        </authorList>
    </citation>
    <scope>NUCLEOTIDE SEQUENCE [LARGE SCALE GENOMIC DNA]</scope>
    <source>
        <strain evidence="3 4">SA4</strain>
    </source>
</reference>
<dbReference type="InterPro" id="IPR050229">
    <property type="entry name" value="GlpE_sulfurtransferase"/>
</dbReference>
<dbReference type="PANTHER" id="PTHR43031">
    <property type="entry name" value="FAD-DEPENDENT OXIDOREDUCTASE"/>
    <property type="match status" value="1"/>
</dbReference>
<comment type="caution">
    <text evidence="3">The sequence shown here is derived from an EMBL/GenBank/DDBJ whole genome shotgun (WGS) entry which is preliminary data.</text>
</comment>
<evidence type="ECO:0000256" key="1">
    <source>
        <dbReference type="SAM" id="Phobius"/>
    </source>
</evidence>
<gene>
    <name evidence="3" type="ORF">G4D63_19130</name>
</gene>
<keyword evidence="1" id="KW-0812">Transmembrane</keyword>